<dbReference type="InterPro" id="IPR036770">
    <property type="entry name" value="Ankyrin_rpt-contain_sf"/>
</dbReference>
<gene>
    <name evidence="1" type="ORF">BDV35DRAFT_404211</name>
    <name evidence="2" type="ORF">CA14_004201</name>
</gene>
<dbReference type="SUPFAM" id="SSF48403">
    <property type="entry name" value="Ankyrin repeat"/>
    <property type="match status" value="1"/>
</dbReference>
<dbReference type="VEuPathDB" id="FungiDB:AFLA_013848"/>
<sequence length="259" mass="29505">MAAYTQKPLFNRCFQNAISSEAVIAEKLWAIEYLNDWFTNNSSASIPGPQADPNILQWETIYHLCINGSKEAVIRLLQLGLTFSVPWDPRTLFHAAVRRYDNDKDILYHLLGNLPLNQFFLVFQPDETGETPLQCALNQPYFGEKEAMLLRWALHARRLGWEIHYNRTLAVAARNGHIDAVKMLLGALHDARHDMNTDPLISAIRYMAKETNNDENLAIGCDIVTQLAQYGHEMGWGNGVGYFVQELVGLFKYRVYGTT</sequence>
<proteinExistence type="predicted"/>
<reference evidence="1" key="2">
    <citation type="submission" date="2019-04" db="EMBL/GenBank/DDBJ databases">
        <title>Friends and foes A comparative genomics study of 23 Aspergillus species from section Flavi.</title>
        <authorList>
            <consortium name="DOE Joint Genome Institute"/>
            <person name="Kjaerbolling I."/>
            <person name="Vesth T."/>
            <person name="Frisvad J.C."/>
            <person name="Nybo J.L."/>
            <person name="Theobald S."/>
            <person name="Kildgaard S."/>
            <person name="Isbrandt T."/>
            <person name="Kuo A."/>
            <person name="Sato A."/>
            <person name="Lyhne E.K."/>
            <person name="Kogle M.E."/>
            <person name="Wiebenga A."/>
            <person name="Kun R.S."/>
            <person name="Lubbers R.J."/>
            <person name="Makela M.R."/>
            <person name="Barry K."/>
            <person name="Chovatia M."/>
            <person name="Clum A."/>
            <person name="Daum C."/>
            <person name="Haridas S."/>
            <person name="He G."/>
            <person name="LaButti K."/>
            <person name="Lipzen A."/>
            <person name="Mondo S."/>
            <person name="Riley R."/>
            <person name="Salamov A."/>
            <person name="Simmons B.A."/>
            <person name="Magnuson J.K."/>
            <person name="Henrissat B."/>
            <person name="Mortensen U.H."/>
            <person name="Larsen T.O."/>
            <person name="Devries R.P."/>
            <person name="Grigoriev I.V."/>
            <person name="Machida M."/>
            <person name="Baker S.E."/>
            <person name="Andersen M.R."/>
        </authorList>
    </citation>
    <scope>NUCLEOTIDE SEQUENCE [LARGE SCALE GENOMIC DNA]</scope>
    <source>
        <strain evidence="1">CBS 121.62</strain>
    </source>
</reference>
<protein>
    <recommendedName>
        <fullName evidence="4">Ankyrin repeat-containing domain protein</fullName>
    </recommendedName>
</protein>
<dbReference type="EMBL" id="ML734554">
    <property type="protein sequence ID" value="KAB8252489.1"/>
    <property type="molecule type" value="Genomic_DNA"/>
</dbReference>
<dbReference type="OMA" id="YMAEEIN"/>
<accession>A0A3M7K2M7</accession>
<reference evidence="2 3" key="1">
    <citation type="submission" date="2018-07" db="EMBL/GenBank/DDBJ databases">
        <title>Identification of spontaneous genetic mutation associated with occurrence of a yellow conidial color mutant of Aspergillus flavus.</title>
        <authorList>
            <person name="Chang P.-K."/>
            <person name="Mack B.M."/>
            <person name="Scharfenstein L."/>
            <person name="Gilbert M.K."/>
        </authorList>
    </citation>
    <scope>NUCLEOTIDE SEQUENCE [LARGE SCALE GENOMIC DNA]</scope>
    <source>
        <strain evidence="2 3">CA14</strain>
    </source>
</reference>
<name>A0A3M7K2M7_ASPFL</name>
<evidence type="ECO:0000313" key="2">
    <source>
        <dbReference type="EMBL" id="RMZ44049.1"/>
    </source>
</evidence>
<dbReference type="Proteomes" id="UP000325434">
    <property type="component" value="Unassembled WGS sequence"/>
</dbReference>
<dbReference type="Proteomes" id="UP000275480">
    <property type="component" value="Unassembled WGS sequence"/>
</dbReference>
<evidence type="ECO:0000313" key="3">
    <source>
        <dbReference type="Proteomes" id="UP000275480"/>
    </source>
</evidence>
<dbReference type="Gene3D" id="1.25.40.20">
    <property type="entry name" value="Ankyrin repeat-containing domain"/>
    <property type="match status" value="1"/>
</dbReference>
<dbReference type="AlphaFoldDB" id="A0A3M7K2M7"/>
<dbReference type="VEuPathDB" id="FungiDB:F9C07_12427"/>
<dbReference type="EMBL" id="QQZZ01000087">
    <property type="protein sequence ID" value="RMZ44049.1"/>
    <property type="molecule type" value="Genomic_DNA"/>
</dbReference>
<evidence type="ECO:0008006" key="4">
    <source>
        <dbReference type="Google" id="ProtNLM"/>
    </source>
</evidence>
<organism evidence="1">
    <name type="scientific">Aspergillus flavus</name>
    <dbReference type="NCBI Taxonomy" id="5059"/>
    <lineage>
        <taxon>Eukaryota</taxon>
        <taxon>Fungi</taxon>
        <taxon>Dikarya</taxon>
        <taxon>Ascomycota</taxon>
        <taxon>Pezizomycotina</taxon>
        <taxon>Eurotiomycetes</taxon>
        <taxon>Eurotiomycetidae</taxon>
        <taxon>Eurotiales</taxon>
        <taxon>Aspergillaceae</taxon>
        <taxon>Aspergillus</taxon>
        <taxon>Aspergillus subgen. Circumdati</taxon>
    </lineage>
</organism>
<evidence type="ECO:0000313" key="1">
    <source>
        <dbReference type="EMBL" id="KAB8252489.1"/>
    </source>
</evidence>